<feature type="signal peptide" evidence="1">
    <location>
        <begin position="1"/>
        <end position="22"/>
    </location>
</feature>
<proteinExistence type="predicted"/>
<gene>
    <name evidence="2" type="ORF">HDK90DRAFT_180642</name>
</gene>
<organism evidence="2 3">
    <name type="scientific">Phyllosticta capitalensis</name>
    <dbReference type="NCBI Taxonomy" id="121624"/>
    <lineage>
        <taxon>Eukaryota</taxon>
        <taxon>Fungi</taxon>
        <taxon>Dikarya</taxon>
        <taxon>Ascomycota</taxon>
        <taxon>Pezizomycotina</taxon>
        <taxon>Dothideomycetes</taxon>
        <taxon>Dothideomycetes incertae sedis</taxon>
        <taxon>Botryosphaeriales</taxon>
        <taxon>Phyllostictaceae</taxon>
        <taxon>Phyllosticta</taxon>
    </lineage>
</organism>
<dbReference type="EMBL" id="JBBWRZ010000003">
    <property type="protein sequence ID" value="KAK8240341.1"/>
    <property type="molecule type" value="Genomic_DNA"/>
</dbReference>
<evidence type="ECO:0008006" key="4">
    <source>
        <dbReference type="Google" id="ProtNLM"/>
    </source>
</evidence>
<accession>A0ABR1YVW2</accession>
<keyword evidence="1" id="KW-0732">Signal</keyword>
<evidence type="ECO:0000313" key="3">
    <source>
        <dbReference type="Proteomes" id="UP001492380"/>
    </source>
</evidence>
<feature type="chain" id="PRO_5045795074" description="Secreted protein" evidence="1">
    <location>
        <begin position="23"/>
        <end position="76"/>
    </location>
</feature>
<protein>
    <recommendedName>
        <fullName evidence="4">Secreted protein</fullName>
    </recommendedName>
</protein>
<evidence type="ECO:0000313" key="2">
    <source>
        <dbReference type="EMBL" id="KAK8240341.1"/>
    </source>
</evidence>
<name>A0ABR1YVW2_9PEZI</name>
<reference evidence="2 3" key="1">
    <citation type="submission" date="2024-04" db="EMBL/GenBank/DDBJ databases">
        <title>Phyllosticta paracitricarpa is synonymous to the EU quarantine fungus P. citricarpa based on phylogenomic analyses.</title>
        <authorList>
            <consortium name="Lawrence Berkeley National Laboratory"/>
            <person name="Van Ingen-Buijs V.A."/>
            <person name="Van Westerhoven A.C."/>
            <person name="Haridas S."/>
            <person name="Skiadas P."/>
            <person name="Martin F."/>
            <person name="Groenewald J.Z."/>
            <person name="Crous P.W."/>
            <person name="Seidl M.F."/>
        </authorList>
    </citation>
    <scope>NUCLEOTIDE SEQUENCE [LARGE SCALE GENOMIC DNA]</scope>
    <source>
        <strain evidence="2 3">CBS 123374</strain>
    </source>
</reference>
<evidence type="ECO:0000256" key="1">
    <source>
        <dbReference type="SAM" id="SignalP"/>
    </source>
</evidence>
<comment type="caution">
    <text evidence="2">The sequence shown here is derived from an EMBL/GenBank/DDBJ whole genome shotgun (WGS) entry which is preliminary data.</text>
</comment>
<keyword evidence="3" id="KW-1185">Reference proteome</keyword>
<dbReference type="Proteomes" id="UP001492380">
    <property type="component" value="Unassembled WGS sequence"/>
</dbReference>
<sequence>MTAPFRNFSLHLFCFSGQLGLAGTPLSRPPASPGSPRHCEVGPSRCLLPLGTCPSAMAVGRVDSSAASGWWLERLR</sequence>